<evidence type="ECO:0000313" key="1">
    <source>
        <dbReference type="EMBL" id="KOF68290.1"/>
    </source>
</evidence>
<sequence>MQIGVSLKELALTLSDSKLQAKFSSSDAVAQELKYHLHCYIGLQNKARSLKSEERRLENSDSNSGYPFAFSELLADLTKMYCEQRVKLDVTEPNVNATKLKERILFHVPEVEAYNCGRNVIIAFQKDIRPKTTDILRKKILQCSSSFDGKFDSQYLNSSVPPELQHFVTCLAQRAGIKAQIESGVSKIDVAMGQLLQFNCCSKKKLTATSYRHSNKREPPLFVYLGLSLYSRTQKKQLVDRLFEHRLFVSYDHILEISNQLGEAVVNDIVCPPQMKCSVSTLVAVDNIDHDPKATTSFHGTMPNLKPEYDWLQSVALAEIYDNTIKVTWSAHNAQQVKDLQFDVDMSALIPLLRDHSNEVSTIKHPMDKIQWKWPQMDGSFVILMGSLHTDMAALRVAGSLRKSSGWTTVSDEAGIATSGTTDSFLSATSVTKTRRVHQVTSCSLYQLKKRAYEASDKSRSFNDCTHYARSVHINDMRKLLEANPSVNEEFAAGRFEIHKMERLFSAIGVDQVHEQNNALIKEDGGAVEICHLVGEYDELSKIRQRTNASHHKHIPSVQKTFLEDVQNFYAMDSDAADTLKNYVPEGMKTKTARKLDNAVEQDCNLFANLFITSQTRQVDLEEFFRCENANFPASISSNGDFYRGTKSDLIACLKKQVEMLANRPETDAIFIDRAHLAHDIQHKHLTFKDYAEHDFVGKINKYAERYRHTYNSQSLKSFMRLQRKKGKVPQNWPSFLQKEENKKELYTFLAHKLKQATGGQVFTTAMSSCVSNKEDEVKHLMEDMTDCSHEEADTRIFVHVMNAVKQSYITRATILANDIDIVVIAVATFSVLKRSGLDLWVAYRMDKSRRWPVGYAVTGCDTVNAFKERANNTFHQLSAPCADITEDQMQVIERFVVLLYDGSSSELSVNKAWKIMFAEKNRHYDTIPPT</sequence>
<dbReference type="PANTHER" id="PTHR47018">
    <property type="entry name" value="CXC DOMAIN-CONTAINING PROTEIN-RELATED"/>
    <property type="match status" value="1"/>
</dbReference>
<dbReference type="EMBL" id="KQ426417">
    <property type="protein sequence ID" value="KOF68290.1"/>
    <property type="molecule type" value="Genomic_DNA"/>
</dbReference>
<protein>
    <submittedName>
        <fullName evidence="1">Uncharacterized protein</fullName>
    </submittedName>
</protein>
<dbReference type="PANTHER" id="PTHR47018:SF1">
    <property type="entry name" value="TESMIN_TSO1-LIKE CXC DOMAIN-CONTAINING PROTEIN"/>
    <property type="match status" value="1"/>
</dbReference>
<organism evidence="1">
    <name type="scientific">Octopus bimaculoides</name>
    <name type="common">California two-spotted octopus</name>
    <dbReference type="NCBI Taxonomy" id="37653"/>
    <lineage>
        <taxon>Eukaryota</taxon>
        <taxon>Metazoa</taxon>
        <taxon>Spiralia</taxon>
        <taxon>Lophotrochozoa</taxon>
        <taxon>Mollusca</taxon>
        <taxon>Cephalopoda</taxon>
        <taxon>Coleoidea</taxon>
        <taxon>Octopodiformes</taxon>
        <taxon>Octopoda</taxon>
        <taxon>Incirrata</taxon>
        <taxon>Octopodidae</taxon>
        <taxon>Octopus</taxon>
    </lineage>
</organism>
<reference evidence="1" key="1">
    <citation type="submission" date="2015-07" db="EMBL/GenBank/DDBJ databases">
        <title>MeaNS - Measles Nucleotide Surveillance Program.</title>
        <authorList>
            <person name="Tran T."/>
            <person name="Druce J."/>
        </authorList>
    </citation>
    <scope>NUCLEOTIDE SEQUENCE</scope>
    <source>
        <strain evidence="1">UCB-OBI-ISO-001</strain>
        <tissue evidence="1">Gonad</tissue>
    </source>
</reference>
<accession>A0A0L8FV64</accession>
<name>A0A0L8FV64_OCTBM</name>
<proteinExistence type="predicted"/>
<dbReference type="AlphaFoldDB" id="A0A0L8FV64"/>
<gene>
    <name evidence="1" type="ORF">OCBIM_22007665mg</name>
</gene>